<dbReference type="InterPro" id="IPR036779">
    <property type="entry name" value="LysM_dom_sf"/>
</dbReference>
<evidence type="ECO:0000259" key="2">
    <source>
        <dbReference type="PROSITE" id="PS50943"/>
    </source>
</evidence>
<gene>
    <name evidence="4" type="ORF">RWE15_07370</name>
</gene>
<evidence type="ECO:0000313" key="4">
    <source>
        <dbReference type="EMBL" id="MDY0394325.1"/>
    </source>
</evidence>
<comment type="caution">
    <text evidence="4">The sequence shown here is derived from an EMBL/GenBank/DDBJ whole genome shotgun (WGS) entry which is preliminary data.</text>
</comment>
<feature type="domain" description="LysM" evidence="3">
    <location>
        <begin position="25"/>
        <end position="68"/>
    </location>
</feature>
<feature type="chain" id="PRO_5046983985" evidence="1">
    <location>
        <begin position="25"/>
        <end position="89"/>
    </location>
</feature>
<dbReference type="PANTHER" id="PTHR33734">
    <property type="entry name" value="LYSM DOMAIN-CONTAINING GPI-ANCHORED PROTEIN 2"/>
    <property type="match status" value="1"/>
</dbReference>
<dbReference type="Gene3D" id="3.10.350.10">
    <property type="entry name" value="LysM domain"/>
    <property type="match status" value="1"/>
</dbReference>
<dbReference type="EMBL" id="JAWDIP010000003">
    <property type="protein sequence ID" value="MDY0394325.1"/>
    <property type="molecule type" value="Genomic_DNA"/>
</dbReference>
<name>A0ABU5C4S2_9BACI</name>
<dbReference type="InterPro" id="IPR018392">
    <property type="entry name" value="LysM"/>
</dbReference>
<proteinExistence type="predicted"/>
<reference evidence="4 5" key="1">
    <citation type="submission" date="2023-10" db="EMBL/GenBank/DDBJ databases">
        <title>Virgibacillus halophilus 5B73C genome.</title>
        <authorList>
            <person name="Miliotis G."/>
            <person name="Sengupta P."/>
            <person name="Hameed A."/>
            <person name="Chuvochina M."/>
            <person name="Mcdonagh F."/>
            <person name="Simpson A.C."/>
            <person name="Singh N.K."/>
            <person name="Rekha P.D."/>
            <person name="Raman K."/>
            <person name="Hugenholtz P."/>
            <person name="Venkateswaran K."/>
        </authorList>
    </citation>
    <scope>NUCLEOTIDE SEQUENCE [LARGE SCALE GENOMIC DNA]</scope>
    <source>
        <strain evidence="4 5">5B73C</strain>
    </source>
</reference>
<evidence type="ECO:0000313" key="5">
    <source>
        <dbReference type="Proteomes" id="UP001281447"/>
    </source>
</evidence>
<dbReference type="Pfam" id="PF01476">
    <property type="entry name" value="LysM"/>
    <property type="match status" value="2"/>
</dbReference>
<keyword evidence="1" id="KW-0732">Signal</keyword>
<dbReference type="PANTHER" id="PTHR33734:SF22">
    <property type="entry name" value="MEMBRANE-BOUND LYTIC MUREIN TRANSGLYCOSYLASE D"/>
    <property type="match status" value="1"/>
</dbReference>
<evidence type="ECO:0000259" key="3">
    <source>
        <dbReference type="PROSITE" id="PS51782"/>
    </source>
</evidence>
<dbReference type="PROSITE" id="PS50943">
    <property type="entry name" value="HTH_CROC1"/>
    <property type="match status" value="1"/>
</dbReference>
<accession>A0ABU5C4S2</accession>
<protein>
    <submittedName>
        <fullName evidence="4">LysM peptidoglycan-binding domain-containing protein</fullName>
    </submittedName>
</protein>
<dbReference type="Proteomes" id="UP001281447">
    <property type="component" value="Unassembled WGS sequence"/>
</dbReference>
<keyword evidence="5" id="KW-1185">Reference proteome</keyword>
<sequence>MKKVVASLAMGVVIAGAAVTNVSAQEYKVQDGDNLWKIAEEYNTSVDDLMEMNDLDSNVIHPNQKIFINEDYEVEKGDTLSKIAKKIQR</sequence>
<organism evidence="4 5">
    <name type="scientific">Tigheibacillus halophilus</name>
    <dbReference type="NCBI Taxonomy" id="361280"/>
    <lineage>
        <taxon>Bacteria</taxon>
        <taxon>Bacillati</taxon>
        <taxon>Bacillota</taxon>
        <taxon>Bacilli</taxon>
        <taxon>Bacillales</taxon>
        <taxon>Bacillaceae</taxon>
        <taxon>Tigheibacillus</taxon>
    </lineage>
</organism>
<evidence type="ECO:0000256" key="1">
    <source>
        <dbReference type="SAM" id="SignalP"/>
    </source>
</evidence>
<feature type="domain" description="HTH cro/C1-type" evidence="2">
    <location>
        <begin position="33"/>
        <end position="49"/>
    </location>
</feature>
<dbReference type="CDD" id="cd00118">
    <property type="entry name" value="LysM"/>
    <property type="match status" value="2"/>
</dbReference>
<feature type="signal peptide" evidence="1">
    <location>
        <begin position="1"/>
        <end position="24"/>
    </location>
</feature>
<dbReference type="SMART" id="SM00257">
    <property type="entry name" value="LysM"/>
    <property type="match status" value="1"/>
</dbReference>
<dbReference type="InterPro" id="IPR001387">
    <property type="entry name" value="Cro/C1-type_HTH"/>
</dbReference>
<dbReference type="PROSITE" id="PS51782">
    <property type="entry name" value="LYSM"/>
    <property type="match status" value="1"/>
</dbReference>
<dbReference type="SUPFAM" id="SSF54106">
    <property type="entry name" value="LysM domain"/>
    <property type="match status" value="1"/>
</dbReference>